<dbReference type="Gene3D" id="6.10.110.10">
    <property type="match status" value="1"/>
</dbReference>
<organism evidence="8 9">
    <name type="scientific">Exserohilum turcicum (strain 28A)</name>
    <name type="common">Northern leaf blight fungus</name>
    <name type="synonym">Setosphaeria turcica</name>
    <dbReference type="NCBI Taxonomy" id="671987"/>
    <lineage>
        <taxon>Eukaryota</taxon>
        <taxon>Fungi</taxon>
        <taxon>Dikarya</taxon>
        <taxon>Ascomycota</taxon>
        <taxon>Pezizomycotina</taxon>
        <taxon>Dothideomycetes</taxon>
        <taxon>Pleosporomycetidae</taxon>
        <taxon>Pleosporales</taxon>
        <taxon>Pleosporineae</taxon>
        <taxon>Pleosporaceae</taxon>
        <taxon>Exserohilum</taxon>
    </lineage>
</organism>
<evidence type="ECO:0000256" key="3">
    <source>
        <dbReference type="ARBA" id="ARBA00022692"/>
    </source>
</evidence>
<accession>R0IAC8</accession>
<feature type="compositionally biased region" description="Acidic residues" evidence="6">
    <location>
        <begin position="101"/>
        <end position="112"/>
    </location>
</feature>
<feature type="transmembrane region" description="Helical" evidence="7">
    <location>
        <begin position="249"/>
        <end position="269"/>
    </location>
</feature>
<dbReference type="PANTHER" id="PTHR16932">
    <property type="entry name" value="INTERFERON ALPHA-INDUCIBLE PROTEIN 27"/>
    <property type="match status" value="1"/>
</dbReference>
<feature type="transmembrane region" description="Helical" evidence="7">
    <location>
        <begin position="213"/>
        <end position="237"/>
    </location>
</feature>
<dbReference type="GeneID" id="19406233"/>
<dbReference type="InterPro" id="IPR009311">
    <property type="entry name" value="IFI6/IFI27-like"/>
</dbReference>
<dbReference type="PANTHER" id="PTHR16932:SF18">
    <property type="entry name" value="INTERFERON, ALPHA-INDUCIBLE PROTEIN 27-LIKE 2"/>
    <property type="match status" value="1"/>
</dbReference>
<dbReference type="OrthoDB" id="440424at2759"/>
<dbReference type="InterPro" id="IPR038213">
    <property type="entry name" value="IFI6/IFI27-like_sf"/>
</dbReference>
<gene>
    <name evidence="8" type="ORF">SETTUDRAFT_96417</name>
</gene>
<dbReference type="AlphaFoldDB" id="R0IAC8"/>
<evidence type="ECO:0000313" key="9">
    <source>
        <dbReference type="Proteomes" id="UP000016935"/>
    </source>
</evidence>
<evidence type="ECO:0000256" key="5">
    <source>
        <dbReference type="ARBA" id="ARBA00023136"/>
    </source>
</evidence>
<keyword evidence="9" id="KW-1185">Reference proteome</keyword>
<keyword evidence="4 7" id="KW-1133">Transmembrane helix</keyword>
<protein>
    <submittedName>
        <fullName evidence="8">Uncharacterized protein</fullName>
    </submittedName>
</protein>
<dbReference type="RefSeq" id="XP_008029566.1">
    <property type="nucleotide sequence ID" value="XM_008031375.1"/>
</dbReference>
<name>R0IAC8_EXST2</name>
<dbReference type="Proteomes" id="UP000016935">
    <property type="component" value="Unassembled WGS sequence"/>
</dbReference>
<dbReference type="HOGENOM" id="CLU_078550_0_0_1"/>
<feature type="region of interest" description="Disordered" evidence="6">
    <location>
        <begin position="16"/>
        <end position="123"/>
    </location>
</feature>
<feature type="transmembrane region" description="Helical" evidence="7">
    <location>
        <begin position="302"/>
        <end position="321"/>
    </location>
</feature>
<reference evidence="8 9" key="2">
    <citation type="journal article" date="2013" name="PLoS Genet.">
        <title>Comparative genome structure, secondary metabolite, and effector coding capacity across Cochliobolus pathogens.</title>
        <authorList>
            <person name="Condon B.J."/>
            <person name="Leng Y."/>
            <person name="Wu D."/>
            <person name="Bushley K.E."/>
            <person name="Ohm R.A."/>
            <person name="Otillar R."/>
            <person name="Martin J."/>
            <person name="Schackwitz W."/>
            <person name="Grimwood J."/>
            <person name="MohdZainudin N."/>
            <person name="Xue C."/>
            <person name="Wang R."/>
            <person name="Manning V.A."/>
            <person name="Dhillon B."/>
            <person name="Tu Z.J."/>
            <person name="Steffenson B.J."/>
            <person name="Salamov A."/>
            <person name="Sun H."/>
            <person name="Lowry S."/>
            <person name="LaButti K."/>
            <person name="Han J."/>
            <person name="Copeland A."/>
            <person name="Lindquist E."/>
            <person name="Barry K."/>
            <person name="Schmutz J."/>
            <person name="Baker S.E."/>
            <person name="Ciuffetti L.M."/>
            <person name="Grigoriev I.V."/>
            <person name="Zhong S."/>
            <person name="Turgeon B.G."/>
        </authorList>
    </citation>
    <scope>NUCLEOTIDE SEQUENCE [LARGE SCALE GENOMIC DNA]</scope>
    <source>
        <strain evidence="9">28A</strain>
    </source>
</reference>
<evidence type="ECO:0000256" key="7">
    <source>
        <dbReference type="SAM" id="Phobius"/>
    </source>
</evidence>
<evidence type="ECO:0000256" key="4">
    <source>
        <dbReference type="ARBA" id="ARBA00022989"/>
    </source>
</evidence>
<evidence type="ECO:0000256" key="1">
    <source>
        <dbReference type="ARBA" id="ARBA00004141"/>
    </source>
</evidence>
<evidence type="ECO:0000256" key="6">
    <source>
        <dbReference type="SAM" id="MobiDB-lite"/>
    </source>
</evidence>
<comment type="subcellular location">
    <subcellularLocation>
        <location evidence="1">Membrane</location>
        <topology evidence="1">Multi-pass membrane protein</topology>
    </subcellularLocation>
</comment>
<evidence type="ECO:0000256" key="2">
    <source>
        <dbReference type="ARBA" id="ARBA00007262"/>
    </source>
</evidence>
<feature type="compositionally biased region" description="Polar residues" evidence="6">
    <location>
        <begin position="22"/>
        <end position="38"/>
    </location>
</feature>
<keyword evidence="3 7" id="KW-0812">Transmembrane</keyword>
<feature type="transmembrane region" description="Helical" evidence="7">
    <location>
        <begin position="186"/>
        <end position="207"/>
    </location>
</feature>
<comment type="similarity">
    <text evidence="2">Belongs to the IFI6/IFI27 family.</text>
</comment>
<dbReference type="GO" id="GO:0016020">
    <property type="term" value="C:membrane"/>
    <property type="evidence" value="ECO:0007669"/>
    <property type="project" value="UniProtKB-SubCell"/>
</dbReference>
<keyword evidence="5 7" id="KW-0472">Membrane</keyword>
<dbReference type="EMBL" id="KB908844">
    <property type="protein sequence ID" value="EOA82420.1"/>
    <property type="molecule type" value="Genomic_DNA"/>
</dbReference>
<dbReference type="eggNOG" id="ENOG502SCCP">
    <property type="taxonomic scope" value="Eukaryota"/>
</dbReference>
<feature type="compositionally biased region" description="Basic and acidic residues" evidence="6">
    <location>
        <begin position="44"/>
        <end position="87"/>
    </location>
</feature>
<proteinExistence type="inferred from homology"/>
<evidence type="ECO:0000313" key="8">
    <source>
        <dbReference type="EMBL" id="EOA82420.1"/>
    </source>
</evidence>
<reference evidence="8 9" key="1">
    <citation type="journal article" date="2012" name="PLoS Pathog.">
        <title>Diverse lifestyles and strategies of plant pathogenesis encoded in the genomes of eighteen Dothideomycetes fungi.</title>
        <authorList>
            <person name="Ohm R.A."/>
            <person name="Feau N."/>
            <person name="Henrissat B."/>
            <person name="Schoch C.L."/>
            <person name="Horwitz B.A."/>
            <person name="Barry K.W."/>
            <person name="Condon B.J."/>
            <person name="Copeland A.C."/>
            <person name="Dhillon B."/>
            <person name="Glaser F."/>
            <person name="Hesse C.N."/>
            <person name="Kosti I."/>
            <person name="LaButti K."/>
            <person name="Lindquist E.A."/>
            <person name="Lucas S."/>
            <person name="Salamov A.A."/>
            <person name="Bradshaw R.E."/>
            <person name="Ciuffetti L."/>
            <person name="Hamelin R.C."/>
            <person name="Kema G.H.J."/>
            <person name="Lawrence C."/>
            <person name="Scott J.A."/>
            <person name="Spatafora J.W."/>
            <person name="Turgeon B.G."/>
            <person name="de Wit P.J.G.M."/>
            <person name="Zhong S."/>
            <person name="Goodwin S.B."/>
            <person name="Grigoriev I.V."/>
        </authorList>
    </citation>
    <scope>NUCLEOTIDE SEQUENCE [LARGE SCALE GENOMIC DNA]</scope>
    <source>
        <strain evidence="9">28A</strain>
    </source>
</reference>
<sequence length="330" mass="35912">MNQVWFAAAWGKLLHAFGGGDTANQDSNANPDASTPSTDDQEEAKEPRYGEQTPRDETEHTPEAPERDNEDAKSETSESTYDGHEQSEAPEDPENLSFGGSEDESETGDNEDSPPLGHSRNADRVTRGFHNFLSTAYTAITVKIKAVVQRARDYLLFAIDQLKEQDIVETAKAIGKWIRQNPWKTALIVLPLLAVVCTAIALSATGFGATGVAAGSAAAIIQSGIGNVVAHSLFAACTSAMMGGYGAPLIFGGVWVVATAITMGFEVAWRRWNGRNNRQLVRLPTELIGTVTERLDKAFEKIIFNSMVVTAFAVYLVKSWWRNRGSSERD</sequence>